<sequence length="134" mass="13511">MRTFAIAIFCVAVSVAAASWHGGVALVAPSAHGGAIAGHHGPAAVISGPSGVVSTAGHGHGVAVGYGLAGHGLWNGLGVGYGYAGHGVYAGHGAYAGSGHEGQWIPDINEKFYDDGSYRPEHHYGGDHIVHHAW</sequence>
<accession>A0AAW1KJ36</accession>
<reference evidence="2 3" key="2">
    <citation type="journal article" date="2024" name="BMC Genomics">
        <title>De novo assembly and annotation of Popillia japonica's genome with initial clues to its potential as an invasive pest.</title>
        <authorList>
            <person name="Cucini C."/>
            <person name="Boschi S."/>
            <person name="Funari R."/>
            <person name="Cardaioli E."/>
            <person name="Iannotti N."/>
            <person name="Marturano G."/>
            <person name="Paoli F."/>
            <person name="Bruttini M."/>
            <person name="Carapelli A."/>
            <person name="Frati F."/>
            <person name="Nardi F."/>
        </authorList>
    </citation>
    <scope>NUCLEOTIDE SEQUENCE [LARGE SCALE GENOMIC DNA]</scope>
    <source>
        <strain evidence="2">DMR45628</strain>
    </source>
</reference>
<evidence type="ECO:0000313" key="3">
    <source>
        <dbReference type="Proteomes" id="UP001458880"/>
    </source>
</evidence>
<keyword evidence="1" id="KW-0732">Signal</keyword>
<evidence type="ECO:0000256" key="1">
    <source>
        <dbReference type="SAM" id="SignalP"/>
    </source>
</evidence>
<dbReference type="Proteomes" id="UP001458880">
    <property type="component" value="Unassembled WGS sequence"/>
</dbReference>
<dbReference type="EMBL" id="JASPKY010000222">
    <property type="protein sequence ID" value="KAK9719130.1"/>
    <property type="molecule type" value="Genomic_DNA"/>
</dbReference>
<keyword evidence="3" id="KW-1185">Reference proteome</keyword>
<dbReference type="EMBL" id="JASPKY010000222">
    <property type="protein sequence ID" value="KAK9719129.1"/>
    <property type="molecule type" value="Genomic_DNA"/>
</dbReference>
<gene>
    <name evidence="2" type="ORF">QE152_g22811</name>
</gene>
<feature type="chain" id="PRO_5044717883" evidence="1">
    <location>
        <begin position="19"/>
        <end position="134"/>
    </location>
</feature>
<protein>
    <submittedName>
        <fullName evidence="2">Uncharacterized protein</fullName>
    </submittedName>
</protein>
<evidence type="ECO:0000313" key="2">
    <source>
        <dbReference type="EMBL" id="KAK9719130.1"/>
    </source>
</evidence>
<feature type="signal peptide" evidence="1">
    <location>
        <begin position="1"/>
        <end position="18"/>
    </location>
</feature>
<organism evidence="2 3">
    <name type="scientific">Popillia japonica</name>
    <name type="common">Japanese beetle</name>
    <dbReference type="NCBI Taxonomy" id="7064"/>
    <lineage>
        <taxon>Eukaryota</taxon>
        <taxon>Metazoa</taxon>
        <taxon>Ecdysozoa</taxon>
        <taxon>Arthropoda</taxon>
        <taxon>Hexapoda</taxon>
        <taxon>Insecta</taxon>
        <taxon>Pterygota</taxon>
        <taxon>Neoptera</taxon>
        <taxon>Endopterygota</taxon>
        <taxon>Coleoptera</taxon>
        <taxon>Polyphaga</taxon>
        <taxon>Scarabaeiformia</taxon>
        <taxon>Scarabaeidae</taxon>
        <taxon>Rutelinae</taxon>
        <taxon>Popillia</taxon>
    </lineage>
</organism>
<comment type="caution">
    <text evidence="2">The sequence shown here is derived from an EMBL/GenBank/DDBJ whole genome shotgun (WGS) entry which is preliminary data.</text>
</comment>
<name>A0AAW1KJ36_POPJA</name>
<reference evidence="2" key="1">
    <citation type="submission" date="2023-05" db="EMBL/GenBank/DDBJ databases">
        <authorList>
            <person name="Nardi F."/>
            <person name="Carapelli A."/>
            <person name="Cucini C."/>
        </authorList>
    </citation>
    <scope>NUCLEOTIDE SEQUENCE</scope>
    <source>
        <strain evidence="2">DMR45628</strain>
        <tissue evidence="2">Testes</tissue>
    </source>
</reference>
<dbReference type="AlphaFoldDB" id="A0AAW1KJ36"/>
<proteinExistence type="predicted"/>